<sequence>MIEVKDNETHIKKLPTLLDWDKLIKKIPVEDVEIDENGHYDSKKHPDFHDWIVNG</sequence>
<evidence type="ECO:0000313" key="1">
    <source>
        <dbReference type="EMBL" id="KRL91503.1"/>
    </source>
</evidence>
<dbReference type="EMBL" id="AZFM01000001">
    <property type="protein sequence ID" value="KRL91503.1"/>
    <property type="molecule type" value="Genomic_DNA"/>
</dbReference>
<accession>A0A0R1UDL0</accession>
<evidence type="ECO:0000313" key="2">
    <source>
        <dbReference type="Proteomes" id="UP000051036"/>
    </source>
</evidence>
<gene>
    <name evidence="1" type="ORF">FC46_GL000051</name>
</gene>
<name>A0A0R1UDL0_9LACO</name>
<dbReference type="STRING" id="1423763.FC46_GL000051"/>
<comment type="caution">
    <text evidence="1">The sequence shown here is derived from an EMBL/GenBank/DDBJ whole genome shotgun (WGS) entry which is preliminary data.</text>
</comment>
<dbReference type="RefSeq" id="WP_057797039.1">
    <property type="nucleotide sequence ID" value="NZ_AZFM01000001.1"/>
</dbReference>
<dbReference type="Proteomes" id="UP000051036">
    <property type="component" value="Unassembled WGS sequence"/>
</dbReference>
<protein>
    <submittedName>
        <fullName evidence="1">Uncharacterized protein</fullName>
    </submittedName>
</protein>
<organism evidence="1 2">
    <name type="scientific">Lactobacillus kalixensis DSM 16043</name>
    <dbReference type="NCBI Taxonomy" id="1423763"/>
    <lineage>
        <taxon>Bacteria</taxon>
        <taxon>Bacillati</taxon>
        <taxon>Bacillota</taxon>
        <taxon>Bacilli</taxon>
        <taxon>Lactobacillales</taxon>
        <taxon>Lactobacillaceae</taxon>
        <taxon>Lactobacillus</taxon>
    </lineage>
</organism>
<dbReference type="PATRIC" id="fig|1423763.3.peg.50"/>
<proteinExistence type="predicted"/>
<keyword evidence="2" id="KW-1185">Reference proteome</keyword>
<reference evidence="1 2" key="1">
    <citation type="journal article" date="2015" name="Genome Announc.">
        <title>Expanding the biotechnology potential of lactobacilli through comparative genomics of 213 strains and associated genera.</title>
        <authorList>
            <person name="Sun Z."/>
            <person name="Harris H.M."/>
            <person name="McCann A."/>
            <person name="Guo C."/>
            <person name="Argimon S."/>
            <person name="Zhang W."/>
            <person name="Yang X."/>
            <person name="Jeffery I.B."/>
            <person name="Cooney J.C."/>
            <person name="Kagawa T.F."/>
            <person name="Liu W."/>
            <person name="Song Y."/>
            <person name="Salvetti E."/>
            <person name="Wrobel A."/>
            <person name="Rasinkangas P."/>
            <person name="Parkhill J."/>
            <person name="Rea M.C."/>
            <person name="O'Sullivan O."/>
            <person name="Ritari J."/>
            <person name="Douillard F.P."/>
            <person name="Paul Ross R."/>
            <person name="Yang R."/>
            <person name="Briner A.E."/>
            <person name="Felis G.E."/>
            <person name="de Vos W.M."/>
            <person name="Barrangou R."/>
            <person name="Klaenhammer T.R."/>
            <person name="Caufield P.W."/>
            <person name="Cui Y."/>
            <person name="Zhang H."/>
            <person name="O'Toole P.W."/>
        </authorList>
    </citation>
    <scope>NUCLEOTIDE SEQUENCE [LARGE SCALE GENOMIC DNA]</scope>
    <source>
        <strain evidence="1 2">DSM 16043</strain>
    </source>
</reference>
<dbReference type="AlphaFoldDB" id="A0A0R1UDL0"/>
<dbReference type="OrthoDB" id="9811597at2"/>